<sequence>SKHPQFMTRAHENAAVHFGDFYGFQNNNEKACHDNLAEEETTTIKKKRRTNFTRQMVHKLERAIDTEDYARQISAFLKETVEPPNFRLNPFLSENSIPDGSRRFSRYPSWYKEPHK</sequence>
<protein>
    <submittedName>
        <fullName evidence="2">Uncharacterized protein</fullName>
    </submittedName>
</protein>
<accession>E2ANG9</accession>
<dbReference type="Proteomes" id="UP000000311">
    <property type="component" value="Unassembled WGS sequence"/>
</dbReference>
<feature type="region of interest" description="Disordered" evidence="1">
    <location>
        <begin position="91"/>
        <end position="116"/>
    </location>
</feature>
<dbReference type="InParanoid" id="E2ANG9"/>
<evidence type="ECO:0000256" key="1">
    <source>
        <dbReference type="SAM" id="MobiDB-lite"/>
    </source>
</evidence>
<reference evidence="2 3" key="1">
    <citation type="journal article" date="2010" name="Science">
        <title>Genomic comparison of the ants Camponotus floridanus and Harpegnathos saltator.</title>
        <authorList>
            <person name="Bonasio R."/>
            <person name="Zhang G."/>
            <person name="Ye C."/>
            <person name="Mutti N.S."/>
            <person name="Fang X."/>
            <person name="Qin N."/>
            <person name="Donahue G."/>
            <person name="Yang P."/>
            <person name="Li Q."/>
            <person name="Li C."/>
            <person name="Zhang P."/>
            <person name="Huang Z."/>
            <person name="Berger S.L."/>
            <person name="Reinberg D."/>
            <person name="Wang J."/>
            <person name="Liebig J."/>
        </authorList>
    </citation>
    <scope>NUCLEOTIDE SEQUENCE [LARGE SCALE GENOMIC DNA]</scope>
    <source>
        <strain evidence="3">C129</strain>
    </source>
</reference>
<evidence type="ECO:0000313" key="3">
    <source>
        <dbReference type="Proteomes" id="UP000000311"/>
    </source>
</evidence>
<dbReference type="OMA" id="DYPLWYK"/>
<organism evidence="3">
    <name type="scientific">Camponotus floridanus</name>
    <name type="common">Florida carpenter ant</name>
    <dbReference type="NCBI Taxonomy" id="104421"/>
    <lineage>
        <taxon>Eukaryota</taxon>
        <taxon>Metazoa</taxon>
        <taxon>Ecdysozoa</taxon>
        <taxon>Arthropoda</taxon>
        <taxon>Hexapoda</taxon>
        <taxon>Insecta</taxon>
        <taxon>Pterygota</taxon>
        <taxon>Neoptera</taxon>
        <taxon>Endopterygota</taxon>
        <taxon>Hymenoptera</taxon>
        <taxon>Apocrita</taxon>
        <taxon>Aculeata</taxon>
        <taxon>Formicoidea</taxon>
        <taxon>Formicidae</taxon>
        <taxon>Formicinae</taxon>
        <taxon>Camponotus</taxon>
    </lineage>
</organism>
<keyword evidence="3" id="KW-1185">Reference proteome</keyword>
<dbReference type="AlphaFoldDB" id="E2ANG9"/>
<feature type="non-terminal residue" evidence="2">
    <location>
        <position position="116"/>
    </location>
</feature>
<gene>
    <name evidence="2" type="ORF">EAG_02535</name>
</gene>
<evidence type="ECO:0000313" key="2">
    <source>
        <dbReference type="EMBL" id="EFN65018.1"/>
    </source>
</evidence>
<dbReference type="EMBL" id="GL441216">
    <property type="protein sequence ID" value="EFN65018.1"/>
    <property type="molecule type" value="Genomic_DNA"/>
</dbReference>
<name>E2ANG9_CAMFO</name>
<feature type="non-terminal residue" evidence="2">
    <location>
        <position position="1"/>
    </location>
</feature>
<proteinExistence type="predicted"/>